<dbReference type="InterPro" id="IPR014001">
    <property type="entry name" value="Helicase_ATP-bd"/>
</dbReference>
<dbReference type="InterPro" id="IPR027417">
    <property type="entry name" value="P-loop_NTPase"/>
</dbReference>
<evidence type="ECO:0000256" key="3">
    <source>
        <dbReference type="ARBA" id="ARBA00022741"/>
    </source>
</evidence>
<dbReference type="PROSITE" id="PS51194">
    <property type="entry name" value="HELICASE_CTER"/>
    <property type="match status" value="1"/>
</dbReference>
<keyword evidence="8" id="KW-0238">DNA-binding</keyword>
<dbReference type="SUPFAM" id="SSF50249">
    <property type="entry name" value="Nucleic acid-binding proteins"/>
    <property type="match status" value="1"/>
</dbReference>
<evidence type="ECO:0000256" key="14">
    <source>
        <dbReference type="ARBA" id="ARBA00048988"/>
    </source>
</evidence>
<reference evidence="19" key="1">
    <citation type="journal article" date="2019" name="Int. J. Syst. Evol. Microbiol.">
        <title>The Global Catalogue of Microorganisms (GCM) 10K type strain sequencing project: providing services to taxonomists for standard genome sequencing and annotation.</title>
        <authorList>
            <consortium name="The Broad Institute Genomics Platform"/>
            <consortium name="The Broad Institute Genome Sequencing Center for Infectious Disease"/>
            <person name="Wu L."/>
            <person name="Ma J."/>
        </authorList>
    </citation>
    <scope>NUCLEOTIDE SEQUENCE [LARGE SCALE GENOMIC DNA]</scope>
    <source>
        <strain evidence="19">KCTC 23723</strain>
    </source>
</reference>
<dbReference type="EC" id="5.6.2.4" evidence="13 15"/>
<dbReference type="InterPro" id="IPR012340">
    <property type="entry name" value="NA-bd_OB-fold"/>
</dbReference>
<dbReference type="SMART" id="SM00487">
    <property type="entry name" value="DEXDc"/>
    <property type="match status" value="1"/>
</dbReference>
<evidence type="ECO:0000256" key="10">
    <source>
        <dbReference type="ARBA" id="ARBA00023204"/>
    </source>
</evidence>
<dbReference type="Gene3D" id="2.40.50.140">
    <property type="entry name" value="Nucleic acid-binding proteins"/>
    <property type="match status" value="1"/>
</dbReference>
<dbReference type="RefSeq" id="WP_189483770.1">
    <property type="nucleotide sequence ID" value="NZ_BMYR01000012.1"/>
</dbReference>
<keyword evidence="19" id="KW-1185">Reference proteome</keyword>
<keyword evidence="9 15" id="KW-0233">DNA recombination</keyword>
<dbReference type="InterPro" id="IPR045562">
    <property type="entry name" value="RecG_dom3_C"/>
</dbReference>
<dbReference type="Pfam" id="PF17191">
    <property type="entry name" value="RecG_wedge"/>
    <property type="match status" value="1"/>
</dbReference>
<comment type="caution">
    <text evidence="18">The sequence shown here is derived from an EMBL/GenBank/DDBJ whole genome shotgun (WGS) entry which is preliminary data.</text>
</comment>
<evidence type="ECO:0000313" key="18">
    <source>
        <dbReference type="EMBL" id="GGW69640.1"/>
    </source>
</evidence>
<dbReference type="Proteomes" id="UP000634667">
    <property type="component" value="Unassembled WGS sequence"/>
</dbReference>
<comment type="catalytic activity">
    <reaction evidence="12 15">
        <text>Couples ATP hydrolysis with the unwinding of duplex DNA by translocating in the 3'-5' direction.</text>
        <dbReference type="EC" id="5.6.2.4"/>
    </reaction>
</comment>
<evidence type="ECO:0000256" key="4">
    <source>
        <dbReference type="ARBA" id="ARBA00022763"/>
    </source>
</evidence>
<feature type="domain" description="Helicase ATP-binding" evidence="16">
    <location>
        <begin position="284"/>
        <end position="449"/>
    </location>
</feature>
<protein>
    <recommendedName>
        <fullName evidence="2 15">ATP-dependent DNA helicase RecG</fullName>
        <ecNumber evidence="13 15">5.6.2.4</ecNumber>
    </recommendedName>
</protein>
<evidence type="ECO:0000256" key="5">
    <source>
        <dbReference type="ARBA" id="ARBA00022801"/>
    </source>
</evidence>
<dbReference type="Pfam" id="PF00271">
    <property type="entry name" value="Helicase_C"/>
    <property type="match status" value="1"/>
</dbReference>
<keyword evidence="3 15" id="KW-0547">Nucleotide-binding</keyword>
<evidence type="ECO:0000256" key="15">
    <source>
        <dbReference type="RuleBase" id="RU363016"/>
    </source>
</evidence>
<evidence type="ECO:0000256" key="9">
    <source>
        <dbReference type="ARBA" id="ARBA00023172"/>
    </source>
</evidence>
<dbReference type="InterPro" id="IPR001650">
    <property type="entry name" value="Helicase_C-like"/>
</dbReference>
<keyword evidence="10 15" id="KW-0234">DNA repair</keyword>
<evidence type="ECO:0000313" key="19">
    <source>
        <dbReference type="Proteomes" id="UP000634667"/>
    </source>
</evidence>
<accession>A0ABQ2WR70</accession>
<dbReference type="PROSITE" id="PS51192">
    <property type="entry name" value="HELICASE_ATP_BIND_1"/>
    <property type="match status" value="1"/>
</dbReference>
<comment type="function">
    <text evidence="15">Plays a critical role in recombination and DNA repair. Helps process Holliday junction intermediates to mature products by catalyzing branch migration. Has replication fork regression activity, unwinds stalled or blocked replication forks to make a HJ that can be resolved. Has a DNA unwinding activity characteristic of a DNA helicase with 3'-5' polarity.</text>
</comment>
<dbReference type="Pfam" id="PF00270">
    <property type="entry name" value="DEAD"/>
    <property type="match status" value="1"/>
</dbReference>
<feature type="domain" description="Helicase C-terminal" evidence="17">
    <location>
        <begin position="483"/>
        <end position="629"/>
    </location>
</feature>
<evidence type="ECO:0000256" key="13">
    <source>
        <dbReference type="ARBA" id="ARBA00034808"/>
    </source>
</evidence>
<comment type="similarity">
    <text evidence="1 15">Belongs to the helicase family. RecG subfamily.</text>
</comment>
<dbReference type="Pfam" id="PF19833">
    <property type="entry name" value="RecG_dom3_C"/>
    <property type="match status" value="1"/>
</dbReference>
<sequence length="694" mass="76915">MSQTRLDNIAISAIKGVGSKAAERLAKLAIFSIQDILFHLPLRYEDRTRLYPIADLMPLVHATVQGEVQSSEVQFGKRRSWLVTLRDHSGSITLRFFHFSAAQKNAVEKGCQLRCFGEVKRGPRGLEMLHPEYKVLHDEVLDTAVAETLTPIYPTTEGLKQATWRNLTDAALSYLDRYAPDELLPSALLRQPWSLADALRYIHRPPPDAALTLLEQGKHPAQQRLILEELIAQQLSMFKLRSQGQQQQAVAMSSPDALLQQFLAQLPFSPTGAQHRVVQQIQADLAKPLPMLRLVQGDVGSGKTLVAALAALTAIGNGYQVALMAPTELLAEQHALNFQRWFEPLGIQLAWLGGKTKGKARQSTLDALQSGTAQMIIGTHALFQQGVVFSKLALVIIDEQHRFGVDQRLALREKGGIPAHYPHQLVMTATPIPRTLAMTAYADLDTSIIDELPPGRTPVTTVAIPDTRRDEVISRVKQVVTEQQRQAYWVCTLIEESEALQCQAAEDSALHLQQALPELKIGLVHGRLKSTEKQQIMQEFSRGALDLLVATTVIEVGVDVPNASLMIIENPERLGLAQLHQLRGRVGRGSAVSHCVLLYHAPLSRTAQSRLSVLRESNDGFVIAQRDLEIRGPGEVLGTRQTGMMQFKIADLSRDSELLPQARQLAATLWQTDRPTSVNLIKRWLANKDIYGHA</sequence>
<keyword evidence="11" id="KW-0413">Isomerase</keyword>
<keyword evidence="6 15" id="KW-0347">Helicase</keyword>
<dbReference type="PANTHER" id="PTHR47964:SF1">
    <property type="entry name" value="ATP-DEPENDENT DNA HELICASE HOMOLOG RECG, CHLOROPLASTIC"/>
    <property type="match status" value="1"/>
</dbReference>
<proteinExistence type="inferred from homology"/>
<dbReference type="NCBIfam" id="NF008165">
    <property type="entry name" value="PRK10917.1-3"/>
    <property type="match status" value="1"/>
</dbReference>
<keyword evidence="5 15" id="KW-0378">Hydrolase</keyword>
<evidence type="ECO:0000256" key="12">
    <source>
        <dbReference type="ARBA" id="ARBA00034617"/>
    </source>
</evidence>
<dbReference type="NCBIfam" id="NF008166">
    <property type="entry name" value="PRK10917.1-4"/>
    <property type="match status" value="1"/>
</dbReference>
<keyword evidence="7 15" id="KW-0067">ATP-binding</keyword>
<dbReference type="PANTHER" id="PTHR47964">
    <property type="entry name" value="ATP-DEPENDENT DNA HELICASE HOMOLOG RECG, CHLOROPLASTIC"/>
    <property type="match status" value="1"/>
</dbReference>
<dbReference type="CDD" id="cd04488">
    <property type="entry name" value="RecG_wedge_OBF"/>
    <property type="match status" value="1"/>
</dbReference>
<dbReference type="EMBL" id="BMYR01000012">
    <property type="protein sequence ID" value="GGW69640.1"/>
    <property type="molecule type" value="Genomic_DNA"/>
</dbReference>
<dbReference type="Gene3D" id="3.40.50.300">
    <property type="entry name" value="P-loop containing nucleotide triphosphate hydrolases"/>
    <property type="match status" value="2"/>
</dbReference>
<evidence type="ECO:0000256" key="7">
    <source>
        <dbReference type="ARBA" id="ARBA00022840"/>
    </source>
</evidence>
<evidence type="ECO:0000256" key="8">
    <source>
        <dbReference type="ARBA" id="ARBA00023125"/>
    </source>
</evidence>
<dbReference type="InterPro" id="IPR047112">
    <property type="entry name" value="RecG/Mfd"/>
</dbReference>
<dbReference type="InterPro" id="IPR011545">
    <property type="entry name" value="DEAD/DEAH_box_helicase_dom"/>
</dbReference>
<evidence type="ECO:0000256" key="2">
    <source>
        <dbReference type="ARBA" id="ARBA00017846"/>
    </source>
</evidence>
<comment type="catalytic activity">
    <reaction evidence="14 15">
        <text>ATP + H2O = ADP + phosphate + H(+)</text>
        <dbReference type="Rhea" id="RHEA:13065"/>
        <dbReference type="ChEBI" id="CHEBI:15377"/>
        <dbReference type="ChEBI" id="CHEBI:15378"/>
        <dbReference type="ChEBI" id="CHEBI:30616"/>
        <dbReference type="ChEBI" id="CHEBI:43474"/>
        <dbReference type="ChEBI" id="CHEBI:456216"/>
        <dbReference type="EC" id="5.6.2.4"/>
    </reaction>
</comment>
<dbReference type="NCBIfam" id="NF008163">
    <property type="entry name" value="PRK10917.1-1"/>
    <property type="match status" value="1"/>
</dbReference>
<evidence type="ECO:0000256" key="6">
    <source>
        <dbReference type="ARBA" id="ARBA00022806"/>
    </source>
</evidence>
<evidence type="ECO:0000256" key="11">
    <source>
        <dbReference type="ARBA" id="ARBA00023235"/>
    </source>
</evidence>
<dbReference type="SUPFAM" id="SSF52540">
    <property type="entry name" value="P-loop containing nucleoside triphosphate hydrolases"/>
    <property type="match status" value="2"/>
</dbReference>
<name>A0ABQ2WR70_9ALTE</name>
<dbReference type="InterPro" id="IPR033454">
    <property type="entry name" value="RecG_wedge"/>
</dbReference>
<evidence type="ECO:0000259" key="17">
    <source>
        <dbReference type="PROSITE" id="PS51194"/>
    </source>
</evidence>
<keyword evidence="4 15" id="KW-0227">DNA damage</keyword>
<evidence type="ECO:0000259" key="16">
    <source>
        <dbReference type="PROSITE" id="PS51192"/>
    </source>
</evidence>
<organism evidence="18 19">
    <name type="scientific">Alishewanella tabrizica</name>
    <dbReference type="NCBI Taxonomy" id="671278"/>
    <lineage>
        <taxon>Bacteria</taxon>
        <taxon>Pseudomonadati</taxon>
        <taxon>Pseudomonadota</taxon>
        <taxon>Gammaproteobacteria</taxon>
        <taxon>Alteromonadales</taxon>
        <taxon>Alteromonadaceae</taxon>
        <taxon>Alishewanella</taxon>
    </lineage>
</organism>
<evidence type="ECO:0000256" key="1">
    <source>
        <dbReference type="ARBA" id="ARBA00007504"/>
    </source>
</evidence>
<dbReference type="SMART" id="SM00490">
    <property type="entry name" value="HELICc"/>
    <property type="match status" value="1"/>
</dbReference>
<dbReference type="GO" id="GO:0004386">
    <property type="term" value="F:helicase activity"/>
    <property type="evidence" value="ECO:0007669"/>
    <property type="project" value="UniProtKB-KW"/>
</dbReference>
<dbReference type="InterPro" id="IPR004609">
    <property type="entry name" value="ATP-dep_DNA_helicase_RecG"/>
</dbReference>
<dbReference type="NCBIfam" id="NF008168">
    <property type="entry name" value="PRK10917.2-2"/>
    <property type="match status" value="1"/>
</dbReference>
<dbReference type="CDD" id="cd17992">
    <property type="entry name" value="DEXHc_RecG"/>
    <property type="match status" value="1"/>
</dbReference>
<dbReference type="NCBIfam" id="TIGR00643">
    <property type="entry name" value="recG"/>
    <property type="match status" value="1"/>
</dbReference>
<gene>
    <name evidence="18" type="primary">recG</name>
    <name evidence="18" type="ORF">GCM10008111_27030</name>
</gene>